<keyword evidence="1 4" id="KW-0732">Signal</keyword>
<feature type="chain" id="PRO_5022773703" evidence="4">
    <location>
        <begin position="21"/>
        <end position="466"/>
    </location>
</feature>
<dbReference type="InterPro" id="IPR011990">
    <property type="entry name" value="TPR-like_helical_dom_sf"/>
</dbReference>
<feature type="repeat" description="TPR" evidence="2">
    <location>
        <begin position="162"/>
        <end position="195"/>
    </location>
</feature>
<dbReference type="EMBL" id="SJPR01000011">
    <property type="protein sequence ID" value="TWT92316.1"/>
    <property type="molecule type" value="Genomic_DNA"/>
</dbReference>
<comment type="caution">
    <text evidence="6">The sequence shown here is derived from an EMBL/GenBank/DDBJ whole genome shotgun (WGS) entry which is preliminary data.</text>
</comment>
<dbReference type="OrthoDB" id="274477at2"/>
<feature type="region of interest" description="Disordered" evidence="3">
    <location>
        <begin position="440"/>
        <end position="466"/>
    </location>
</feature>
<evidence type="ECO:0000313" key="7">
    <source>
        <dbReference type="Proteomes" id="UP000317421"/>
    </source>
</evidence>
<evidence type="ECO:0000256" key="2">
    <source>
        <dbReference type="PROSITE-ProRule" id="PRU00339"/>
    </source>
</evidence>
<evidence type="ECO:0000256" key="3">
    <source>
        <dbReference type="SAM" id="MobiDB-lite"/>
    </source>
</evidence>
<dbReference type="InterPro" id="IPR039565">
    <property type="entry name" value="BamD-like"/>
</dbReference>
<feature type="signal peptide" evidence="4">
    <location>
        <begin position="1"/>
        <end position="20"/>
    </location>
</feature>
<gene>
    <name evidence="6" type="primary">bamD_2</name>
    <name evidence="6" type="ORF">Pla108_41150</name>
</gene>
<dbReference type="RefSeq" id="WP_146446786.1">
    <property type="nucleotide sequence ID" value="NZ_SJPR01000011.1"/>
</dbReference>
<dbReference type="InterPro" id="IPR019734">
    <property type="entry name" value="TPR_rpt"/>
</dbReference>
<protein>
    <submittedName>
        <fullName evidence="6">Outer membrane protein assembly factor BamD</fullName>
    </submittedName>
</protein>
<evidence type="ECO:0000256" key="1">
    <source>
        <dbReference type="ARBA" id="ARBA00022729"/>
    </source>
</evidence>
<evidence type="ECO:0000313" key="6">
    <source>
        <dbReference type="EMBL" id="TWT92316.1"/>
    </source>
</evidence>
<evidence type="ECO:0000256" key="4">
    <source>
        <dbReference type="SAM" id="SignalP"/>
    </source>
</evidence>
<sequence length="466" mass="52239" precursor="true">MLRKTLLALALTSLVTPVVAWEIPFFGGSEDEAAADKGDRVGGRDWWRKHKKQAIIVPGKGYEVPGFDGYFDGNGVPIAASVDEQTIHLDNKLEREKGLLPGLDPKTAVTRVRAAAGYGPDQQTAETLFKEGVALFEEGKYDPAAVKFEAAANRWPGTELASKSLFNLGESYYFADKYKDASDAYVQLLDKHPSTPKLDATIERLWKIAQYWEQTYFGESWHAPLDYRPFAQTVPTLDTVGHAVRLYDAIRLNDPTGPRADDAIMATAEVYRRRNRFADADYHYSLLRHEYPRSEHQFEAHLLGLQAKMLLYHGPEYDSSPLLDAKRLEELTRINFSGRLTDEQRNQLTEMRAQIARAIEERDLQMAAYYEGTEHIAAAKYYLNRVAKKNPDSPAAEQARTKLAEIQGLPDSPEVPMEWLVNLFPENKQYESINSVQEIPAATLSPDGGQTMIAEGPAPGGETTTR</sequence>
<feature type="domain" description="Outer membrane lipoprotein BamD-like" evidence="5">
    <location>
        <begin position="122"/>
        <end position="199"/>
    </location>
</feature>
<accession>A0A5C5ZYQ5</accession>
<evidence type="ECO:0000259" key="5">
    <source>
        <dbReference type="Pfam" id="PF13525"/>
    </source>
</evidence>
<dbReference type="AlphaFoldDB" id="A0A5C5ZYQ5"/>
<dbReference type="Proteomes" id="UP000317421">
    <property type="component" value="Unassembled WGS sequence"/>
</dbReference>
<keyword evidence="2" id="KW-0802">TPR repeat</keyword>
<dbReference type="SUPFAM" id="SSF48452">
    <property type="entry name" value="TPR-like"/>
    <property type="match status" value="1"/>
</dbReference>
<dbReference type="Pfam" id="PF13525">
    <property type="entry name" value="YfiO"/>
    <property type="match status" value="1"/>
</dbReference>
<reference evidence="6 7" key="1">
    <citation type="submission" date="2019-02" db="EMBL/GenBank/DDBJ databases">
        <title>Deep-cultivation of Planctomycetes and their phenomic and genomic characterization uncovers novel biology.</title>
        <authorList>
            <person name="Wiegand S."/>
            <person name="Jogler M."/>
            <person name="Boedeker C."/>
            <person name="Pinto D."/>
            <person name="Vollmers J."/>
            <person name="Rivas-Marin E."/>
            <person name="Kohn T."/>
            <person name="Peeters S.H."/>
            <person name="Heuer A."/>
            <person name="Rast P."/>
            <person name="Oberbeckmann S."/>
            <person name="Bunk B."/>
            <person name="Jeske O."/>
            <person name="Meyerdierks A."/>
            <person name="Storesund J.E."/>
            <person name="Kallscheuer N."/>
            <person name="Luecker S."/>
            <person name="Lage O.M."/>
            <person name="Pohl T."/>
            <person name="Merkel B.J."/>
            <person name="Hornburger P."/>
            <person name="Mueller R.-W."/>
            <person name="Bruemmer F."/>
            <person name="Labrenz M."/>
            <person name="Spormann A.M."/>
            <person name="Op Den Camp H."/>
            <person name="Overmann J."/>
            <person name="Amann R."/>
            <person name="Jetten M.S.M."/>
            <person name="Mascher T."/>
            <person name="Medema M.H."/>
            <person name="Devos D.P."/>
            <person name="Kaster A.-K."/>
            <person name="Ovreas L."/>
            <person name="Rohde M."/>
            <person name="Galperin M.Y."/>
            <person name="Jogler C."/>
        </authorList>
    </citation>
    <scope>NUCLEOTIDE SEQUENCE [LARGE SCALE GENOMIC DNA]</scope>
    <source>
        <strain evidence="6 7">Pla108</strain>
    </source>
</reference>
<dbReference type="PROSITE" id="PS50005">
    <property type="entry name" value="TPR"/>
    <property type="match status" value="1"/>
</dbReference>
<keyword evidence="7" id="KW-1185">Reference proteome</keyword>
<dbReference type="Gene3D" id="1.25.40.10">
    <property type="entry name" value="Tetratricopeptide repeat domain"/>
    <property type="match status" value="2"/>
</dbReference>
<dbReference type="SMART" id="SM00028">
    <property type="entry name" value="TPR"/>
    <property type="match status" value="2"/>
</dbReference>
<organism evidence="6 7">
    <name type="scientific">Botrimarina colliarenosi</name>
    <dbReference type="NCBI Taxonomy" id="2528001"/>
    <lineage>
        <taxon>Bacteria</taxon>
        <taxon>Pseudomonadati</taxon>
        <taxon>Planctomycetota</taxon>
        <taxon>Planctomycetia</taxon>
        <taxon>Pirellulales</taxon>
        <taxon>Lacipirellulaceae</taxon>
        <taxon>Botrimarina</taxon>
    </lineage>
</organism>
<name>A0A5C5ZYQ5_9BACT</name>
<proteinExistence type="predicted"/>